<dbReference type="Proteomes" id="UP000422993">
    <property type="component" value="Segment"/>
</dbReference>
<protein>
    <submittedName>
        <fullName evidence="1">Uncharacterized protein</fullName>
    </submittedName>
</protein>
<organism evidence="1 2">
    <name type="scientific">Gordonia phage Crocheter</name>
    <dbReference type="NCBI Taxonomy" id="2656532"/>
    <lineage>
        <taxon>Viruses</taxon>
        <taxon>Duplodnaviria</taxon>
        <taxon>Heunggongvirae</taxon>
        <taxon>Uroviricota</taxon>
        <taxon>Caudoviricetes</taxon>
        <taxon>Deejayvirinae</taxon>
        <taxon>Kenoshavirus</taxon>
        <taxon>Kenoshavirus crocheter</taxon>
    </lineage>
</organism>
<dbReference type="EMBL" id="MN585996">
    <property type="protein sequence ID" value="QGJ90349.1"/>
    <property type="molecule type" value="Genomic_DNA"/>
</dbReference>
<evidence type="ECO:0000313" key="1">
    <source>
        <dbReference type="EMBL" id="QGJ90349.1"/>
    </source>
</evidence>
<dbReference type="GeneID" id="55624555"/>
<gene>
    <name evidence="1" type="primary">3</name>
    <name evidence="1" type="ORF">PBI_CROCHETER_3</name>
</gene>
<evidence type="ECO:0000313" key="2">
    <source>
        <dbReference type="Proteomes" id="UP000422993"/>
    </source>
</evidence>
<proteinExistence type="predicted"/>
<accession>A0A649VDZ5</accession>
<dbReference type="RefSeq" id="YP_009853866.1">
    <property type="nucleotide sequence ID" value="NC_048825.1"/>
</dbReference>
<keyword evidence="2" id="KW-1185">Reference proteome</keyword>
<reference evidence="1 2" key="1">
    <citation type="submission" date="2019-10" db="EMBL/GenBank/DDBJ databases">
        <authorList>
            <person name="Divens A.M."/>
            <person name="Garlena R.A."/>
            <person name="Russell D.A."/>
            <person name="Pope W.H."/>
            <person name="Jacobs-Sera D."/>
            <person name="Hatfull G.F."/>
        </authorList>
    </citation>
    <scope>NUCLEOTIDE SEQUENCE [LARGE SCALE GENOMIC DNA]</scope>
</reference>
<sequence>MGILVPIPLIAPTSRATGLVVTMLAKMYRSIIDKTSNMIATIPTAQNKSLQTKETSLVVGTSRFP</sequence>
<name>A0A649VDZ5_9CAUD</name>
<dbReference type="KEGG" id="vg:55624555"/>